<comment type="caution">
    <text evidence="2">The sequence shown here is derived from an EMBL/GenBank/DDBJ whole genome shotgun (WGS) entry which is preliminary data.</text>
</comment>
<accession>A0A7W6PWE2</accession>
<dbReference type="Proteomes" id="UP000590524">
    <property type="component" value="Unassembled WGS sequence"/>
</dbReference>
<organism evidence="2 3">
    <name type="scientific">Sphingobium scionense</name>
    <dbReference type="NCBI Taxonomy" id="1404341"/>
    <lineage>
        <taxon>Bacteria</taxon>
        <taxon>Pseudomonadati</taxon>
        <taxon>Pseudomonadota</taxon>
        <taxon>Alphaproteobacteria</taxon>
        <taxon>Sphingomonadales</taxon>
        <taxon>Sphingomonadaceae</taxon>
        <taxon>Sphingobium</taxon>
    </lineage>
</organism>
<dbReference type="AlphaFoldDB" id="A0A7W6PWE2"/>
<proteinExistence type="predicted"/>
<reference evidence="2 3" key="1">
    <citation type="submission" date="2020-08" db="EMBL/GenBank/DDBJ databases">
        <title>Genomic Encyclopedia of Type Strains, Phase IV (KMG-IV): sequencing the most valuable type-strain genomes for metagenomic binning, comparative biology and taxonomic classification.</title>
        <authorList>
            <person name="Goeker M."/>
        </authorList>
    </citation>
    <scope>NUCLEOTIDE SEQUENCE [LARGE SCALE GENOMIC DNA]</scope>
    <source>
        <strain evidence="2 3">DSM 19371</strain>
    </source>
</reference>
<name>A0A7W6PWE2_9SPHN</name>
<keyword evidence="1" id="KW-1133">Transmembrane helix</keyword>
<keyword evidence="3" id="KW-1185">Reference proteome</keyword>
<keyword evidence="1" id="KW-0812">Transmembrane</keyword>
<feature type="transmembrane region" description="Helical" evidence="1">
    <location>
        <begin position="32"/>
        <end position="54"/>
    </location>
</feature>
<keyword evidence="1" id="KW-0472">Membrane</keyword>
<gene>
    <name evidence="2" type="ORF">GGQ90_001931</name>
</gene>
<evidence type="ECO:0000313" key="2">
    <source>
        <dbReference type="EMBL" id="MBB4148152.1"/>
    </source>
</evidence>
<evidence type="ECO:0000256" key="1">
    <source>
        <dbReference type="SAM" id="Phobius"/>
    </source>
</evidence>
<evidence type="ECO:0000313" key="3">
    <source>
        <dbReference type="Proteomes" id="UP000590524"/>
    </source>
</evidence>
<protein>
    <submittedName>
        <fullName evidence="2">Chromate transport protein ChrA</fullName>
    </submittedName>
</protein>
<dbReference type="EMBL" id="JACIEU010000007">
    <property type="protein sequence ID" value="MBB4148152.1"/>
    <property type="molecule type" value="Genomic_DNA"/>
</dbReference>
<sequence length="64" mass="7165">MEMMWLSVVALLFAALVLLARSYVDFRRKEYLWAGICLAGALAILCAPIQSHAVKIDLPQTSER</sequence>
<dbReference type="RefSeq" id="WP_188081934.1">
    <property type="nucleotide sequence ID" value="NZ_JACIEU010000007.1"/>
</dbReference>